<feature type="domain" description="N-acetyltransferase" evidence="1">
    <location>
        <begin position="161"/>
        <end position="289"/>
    </location>
</feature>
<evidence type="ECO:0000313" key="3">
    <source>
        <dbReference type="Proteomes" id="UP000198287"/>
    </source>
</evidence>
<protein>
    <recommendedName>
        <fullName evidence="1">N-acetyltransferase domain-containing protein</fullName>
    </recommendedName>
</protein>
<dbReference type="InterPro" id="IPR000182">
    <property type="entry name" value="GNAT_dom"/>
</dbReference>
<gene>
    <name evidence="2" type="ORF">Fcan01_07052</name>
</gene>
<dbReference type="SUPFAM" id="SSF55729">
    <property type="entry name" value="Acyl-CoA N-acyltransferases (Nat)"/>
    <property type="match status" value="1"/>
</dbReference>
<dbReference type="GO" id="GO:0016747">
    <property type="term" value="F:acyltransferase activity, transferring groups other than amino-acyl groups"/>
    <property type="evidence" value="ECO:0007669"/>
    <property type="project" value="InterPro"/>
</dbReference>
<dbReference type="PANTHER" id="PTHR20958:SF6">
    <property type="entry name" value="GLYCINE N-ACYLTRANSFERASE-LIKE PROTEIN"/>
    <property type="match status" value="1"/>
</dbReference>
<dbReference type="OrthoDB" id="61870at2759"/>
<accession>A0A226EMX2</accession>
<reference evidence="2 3" key="1">
    <citation type="submission" date="2015-12" db="EMBL/GenBank/DDBJ databases">
        <title>The genome of Folsomia candida.</title>
        <authorList>
            <person name="Faddeeva A."/>
            <person name="Derks M.F."/>
            <person name="Anvar Y."/>
            <person name="Smit S."/>
            <person name="Van Straalen N."/>
            <person name="Roelofs D."/>
        </authorList>
    </citation>
    <scope>NUCLEOTIDE SEQUENCE [LARGE SCALE GENOMIC DNA]</scope>
    <source>
        <strain evidence="2 3">VU population</strain>
        <tissue evidence="2">Whole body</tissue>
    </source>
</reference>
<keyword evidence="3" id="KW-1185">Reference proteome</keyword>
<evidence type="ECO:0000259" key="1">
    <source>
        <dbReference type="PROSITE" id="PS51186"/>
    </source>
</evidence>
<evidence type="ECO:0000313" key="2">
    <source>
        <dbReference type="EMBL" id="OXA58477.1"/>
    </source>
</evidence>
<sequence length="289" mass="31722">MAFTLVSPDNYDTLIKTLEGRLPRSAMSYNVLKMLRGHLHPPTITTEVYAFNGTIVKEQNTDTVFISIIQYRKVYNDYAVIISSPEIVNLEMTSALDKLVDWSLPICFCAVDEAFSETVAELCLRNGQLEAKDQCQFMAMSRDKAVSIDVDVPSLPGGESIVVKELSPGDGGLVARRWKFSSEGSETMISDTIKHTGSAGVYVSGELVSWVVIFVIGSINALYTEDAQRGKGYAALTMRKVCKVAGDKGLVPNVQVQIGNTASKKLMHKVGLEDSHIVEWISYNPNTSL</sequence>
<dbReference type="OMA" id="HELVAWC"/>
<name>A0A226EMX2_FOLCA</name>
<organism evidence="2 3">
    <name type="scientific">Folsomia candida</name>
    <name type="common">Springtail</name>
    <dbReference type="NCBI Taxonomy" id="158441"/>
    <lineage>
        <taxon>Eukaryota</taxon>
        <taxon>Metazoa</taxon>
        <taxon>Ecdysozoa</taxon>
        <taxon>Arthropoda</taxon>
        <taxon>Hexapoda</taxon>
        <taxon>Collembola</taxon>
        <taxon>Entomobryomorpha</taxon>
        <taxon>Isotomoidea</taxon>
        <taxon>Isotomidae</taxon>
        <taxon>Proisotominae</taxon>
        <taxon>Folsomia</taxon>
    </lineage>
</organism>
<dbReference type="AlphaFoldDB" id="A0A226EMX2"/>
<dbReference type="Pfam" id="PF08445">
    <property type="entry name" value="FR47"/>
    <property type="match status" value="1"/>
</dbReference>
<dbReference type="InterPro" id="IPR013653">
    <property type="entry name" value="GCN5-like_dom"/>
</dbReference>
<dbReference type="PANTHER" id="PTHR20958">
    <property type="entry name" value="GLYCINE N-ACYLTRANSFERASE-LIKE PROTEIN"/>
    <property type="match status" value="1"/>
</dbReference>
<dbReference type="Gene3D" id="3.40.630.30">
    <property type="match status" value="2"/>
</dbReference>
<dbReference type="InterPro" id="IPR053225">
    <property type="entry name" value="Acyl-CoA_N-acyltransferase"/>
</dbReference>
<dbReference type="InterPro" id="IPR016181">
    <property type="entry name" value="Acyl_CoA_acyltransferase"/>
</dbReference>
<dbReference type="Proteomes" id="UP000198287">
    <property type="component" value="Unassembled WGS sequence"/>
</dbReference>
<dbReference type="STRING" id="158441.A0A226EMX2"/>
<dbReference type="EMBL" id="LNIX01000003">
    <property type="protein sequence ID" value="OXA58477.1"/>
    <property type="molecule type" value="Genomic_DNA"/>
</dbReference>
<dbReference type="PROSITE" id="PS51186">
    <property type="entry name" value="GNAT"/>
    <property type="match status" value="1"/>
</dbReference>
<proteinExistence type="predicted"/>
<comment type="caution">
    <text evidence="2">The sequence shown here is derived from an EMBL/GenBank/DDBJ whole genome shotgun (WGS) entry which is preliminary data.</text>
</comment>